<dbReference type="PANTHER" id="PTHR32303">
    <property type="entry name" value="QUINOPROTEIN ALCOHOL DEHYDROGENASE (CYTOCHROME C)"/>
    <property type="match status" value="1"/>
</dbReference>
<dbReference type="STRING" id="331657.A0A4U0X6W4"/>
<reference evidence="1 2" key="1">
    <citation type="submission" date="2017-03" db="EMBL/GenBank/DDBJ databases">
        <title>Genomes of endolithic fungi from Antarctica.</title>
        <authorList>
            <person name="Coleine C."/>
            <person name="Masonjones S."/>
            <person name="Stajich J.E."/>
        </authorList>
    </citation>
    <scope>NUCLEOTIDE SEQUENCE [LARGE SCALE GENOMIC DNA]</scope>
    <source>
        <strain evidence="1 2">CCFEE 5187</strain>
    </source>
</reference>
<proteinExistence type="predicted"/>
<dbReference type="InterPro" id="IPR011047">
    <property type="entry name" value="Quinoprotein_ADH-like_sf"/>
</dbReference>
<dbReference type="AlphaFoldDB" id="A0A4U0X6W4"/>
<dbReference type="EMBL" id="NAJN01000514">
    <property type="protein sequence ID" value="TKA72210.1"/>
    <property type="molecule type" value="Genomic_DNA"/>
</dbReference>
<dbReference type="Gene3D" id="2.140.10.10">
    <property type="entry name" value="Quinoprotein alcohol dehydrogenase-like superfamily"/>
    <property type="match status" value="1"/>
</dbReference>
<name>A0A4U0X6W4_9PEZI</name>
<keyword evidence="2" id="KW-1185">Reference proteome</keyword>
<dbReference type="PANTHER" id="PTHR32303:SF10">
    <property type="entry name" value="OUTER MEMBRANE PROTEIN ASSEMBLY FACTOR BAMB"/>
    <property type="match status" value="1"/>
</dbReference>
<evidence type="ECO:0000313" key="1">
    <source>
        <dbReference type="EMBL" id="TKA72210.1"/>
    </source>
</evidence>
<gene>
    <name evidence="1" type="ORF">B0A49_09824</name>
</gene>
<evidence type="ECO:0000313" key="2">
    <source>
        <dbReference type="Proteomes" id="UP000308768"/>
    </source>
</evidence>
<dbReference type="Proteomes" id="UP000308768">
    <property type="component" value="Unassembled WGS sequence"/>
</dbReference>
<sequence>MVYYPTWDGEMVALNYETCQVQWTISVADIITKATRGSIPVAIQSLIAAVSLQGALLVAVSRGTSALLDTVQINSHPLALITMSPTIYQGRVLIGGSSFEEAAAAFVPGYKCCSFEGNFAAYDFDQTSSKFKMAWNIPTLPAGQG</sequence>
<dbReference type="SUPFAM" id="SSF50998">
    <property type="entry name" value="Quinoprotein alcohol dehydrogenase-like"/>
    <property type="match status" value="1"/>
</dbReference>
<dbReference type="OrthoDB" id="416253at2759"/>
<organism evidence="1 2">
    <name type="scientific">Cryomyces minteri</name>
    <dbReference type="NCBI Taxonomy" id="331657"/>
    <lineage>
        <taxon>Eukaryota</taxon>
        <taxon>Fungi</taxon>
        <taxon>Dikarya</taxon>
        <taxon>Ascomycota</taxon>
        <taxon>Pezizomycotina</taxon>
        <taxon>Dothideomycetes</taxon>
        <taxon>Dothideomycetes incertae sedis</taxon>
        <taxon>Cryomyces</taxon>
    </lineage>
</organism>
<protein>
    <submittedName>
        <fullName evidence="1">Uncharacterized protein</fullName>
    </submittedName>
</protein>
<comment type="caution">
    <text evidence="1">The sequence shown here is derived from an EMBL/GenBank/DDBJ whole genome shotgun (WGS) entry which is preliminary data.</text>
</comment>
<accession>A0A4U0X6W4</accession>